<reference evidence="8 9" key="1">
    <citation type="submission" date="2023-10" db="EMBL/GenBank/DDBJ databases">
        <title>Two novel species belonging to the OM43/NOR5 clade.</title>
        <authorList>
            <person name="Park M."/>
        </authorList>
    </citation>
    <scope>NUCLEOTIDE SEQUENCE [LARGE SCALE GENOMIC DNA]</scope>
    <source>
        <strain evidence="8 9">IMCC43200</strain>
    </source>
</reference>
<evidence type="ECO:0000256" key="3">
    <source>
        <dbReference type="ARBA" id="ARBA00022989"/>
    </source>
</evidence>
<evidence type="ECO:0000256" key="5">
    <source>
        <dbReference type="SAM" id="MobiDB-lite"/>
    </source>
</evidence>
<keyword evidence="4 6" id="KW-0472">Membrane</keyword>
<dbReference type="EMBL" id="CP136864">
    <property type="protein sequence ID" value="WOJ93098.1"/>
    <property type="molecule type" value="Genomic_DNA"/>
</dbReference>
<organism evidence="8 9">
    <name type="scientific">Congregibacter variabilis</name>
    <dbReference type="NCBI Taxonomy" id="3081200"/>
    <lineage>
        <taxon>Bacteria</taxon>
        <taxon>Pseudomonadati</taxon>
        <taxon>Pseudomonadota</taxon>
        <taxon>Gammaproteobacteria</taxon>
        <taxon>Cellvibrionales</taxon>
        <taxon>Halieaceae</taxon>
        <taxon>Congregibacter</taxon>
    </lineage>
</organism>
<evidence type="ECO:0000256" key="2">
    <source>
        <dbReference type="ARBA" id="ARBA00022692"/>
    </source>
</evidence>
<dbReference type="NCBIfam" id="TIGR01352">
    <property type="entry name" value="tonB_Cterm"/>
    <property type="match status" value="1"/>
</dbReference>
<dbReference type="InterPro" id="IPR006260">
    <property type="entry name" value="TonB/TolA_C"/>
</dbReference>
<dbReference type="SUPFAM" id="SSF74653">
    <property type="entry name" value="TolA/TonB C-terminal domain"/>
    <property type="match status" value="1"/>
</dbReference>
<feature type="region of interest" description="Disordered" evidence="5">
    <location>
        <begin position="58"/>
        <end position="89"/>
    </location>
</feature>
<dbReference type="PROSITE" id="PS52015">
    <property type="entry name" value="TONB_CTD"/>
    <property type="match status" value="1"/>
</dbReference>
<dbReference type="InterPro" id="IPR037682">
    <property type="entry name" value="TonB_C"/>
</dbReference>
<dbReference type="RefSeq" id="WP_407347757.1">
    <property type="nucleotide sequence ID" value="NZ_CP136864.1"/>
</dbReference>
<protein>
    <submittedName>
        <fullName evidence="8">TonB family protein</fullName>
    </submittedName>
</protein>
<evidence type="ECO:0000313" key="8">
    <source>
        <dbReference type="EMBL" id="WOJ93098.1"/>
    </source>
</evidence>
<feature type="domain" description="TonB C-terminal" evidence="7">
    <location>
        <begin position="113"/>
        <end position="211"/>
    </location>
</feature>
<proteinExistence type="predicted"/>
<gene>
    <name evidence="8" type="ORF">R0135_15115</name>
</gene>
<feature type="transmembrane region" description="Helical" evidence="6">
    <location>
        <begin position="12"/>
        <end position="32"/>
    </location>
</feature>
<evidence type="ECO:0000313" key="9">
    <source>
        <dbReference type="Proteomes" id="UP001626537"/>
    </source>
</evidence>
<keyword evidence="2 6" id="KW-0812">Transmembrane</keyword>
<name>A0ABZ0I2T8_9GAMM</name>
<sequence>MQAEHSKVLRPIVSLALATVMALALAWFMYFLTHSSKMGLSDVARVHMLDFVRLKRDESAQRKDRRPQRPQQNEIPEAPPMESQASDAGSALTVSVPSLSTDINIGRGGIGLSGDGEYLPIVKVAPVYPRRALDRGITGTCLVTYNLTTSGTVKDVTVVEGQCDHPVFERPSVEAALRFKYKPRIIDGEAIEVFGVQNLFHYEQIEPGEAR</sequence>
<dbReference type="Gene3D" id="3.30.1150.10">
    <property type="match status" value="1"/>
</dbReference>
<evidence type="ECO:0000256" key="4">
    <source>
        <dbReference type="ARBA" id="ARBA00023136"/>
    </source>
</evidence>
<evidence type="ECO:0000259" key="7">
    <source>
        <dbReference type="PROSITE" id="PS52015"/>
    </source>
</evidence>
<keyword evidence="9" id="KW-1185">Reference proteome</keyword>
<dbReference type="Pfam" id="PF03544">
    <property type="entry name" value="TonB_C"/>
    <property type="match status" value="1"/>
</dbReference>
<accession>A0ABZ0I2T8</accession>
<dbReference type="Proteomes" id="UP001626537">
    <property type="component" value="Chromosome"/>
</dbReference>
<evidence type="ECO:0000256" key="6">
    <source>
        <dbReference type="SAM" id="Phobius"/>
    </source>
</evidence>
<comment type="subcellular location">
    <subcellularLocation>
        <location evidence="1">Membrane</location>
        <topology evidence="1">Single-pass membrane protein</topology>
    </subcellularLocation>
</comment>
<evidence type="ECO:0000256" key="1">
    <source>
        <dbReference type="ARBA" id="ARBA00004167"/>
    </source>
</evidence>
<keyword evidence="3 6" id="KW-1133">Transmembrane helix</keyword>